<gene>
    <name evidence="1" type="ORF">QFC22_005126</name>
</gene>
<organism evidence="1 2">
    <name type="scientific">Naganishia vaughanmartiniae</name>
    <dbReference type="NCBI Taxonomy" id="1424756"/>
    <lineage>
        <taxon>Eukaryota</taxon>
        <taxon>Fungi</taxon>
        <taxon>Dikarya</taxon>
        <taxon>Basidiomycota</taxon>
        <taxon>Agaricomycotina</taxon>
        <taxon>Tremellomycetes</taxon>
        <taxon>Filobasidiales</taxon>
        <taxon>Filobasidiaceae</taxon>
        <taxon>Naganishia</taxon>
    </lineage>
</organism>
<comment type="caution">
    <text evidence="1">The sequence shown here is derived from an EMBL/GenBank/DDBJ whole genome shotgun (WGS) entry which is preliminary data.</text>
</comment>
<accession>A0ACC2WWZ1</accession>
<dbReference type="Proteomes" id="UP001243375">
    <property type="component" value="Unassembled WGS sequence"/>
</dbReference>
<evidence type="ECO:0000313" key="1">
    <source>
        <dbReference type="EMBL" id="KAJ9115983.1"/>
    </source>
</evidence>
<proteinExistence type="predicted"/>
<dbReference type="EMBL" id="JASBWU010000015">
    <property type="protein sequence ID" value="KAJ9115983.1"/>
    <property type="molecule type" value="Genomic_DNA"/>
</dbReference>
<sequence>MLKIHDLFINFYPSTVTSETKPNDLADRFAEQVPDDAFSIAAIQGFLMQYRSKPEEAVQNVGGWVLRGGKAE</sequence>
<reference evidence="1" key="1">
    <citation type="submission" date="2023-04" db="EMBL/GenBank/DDBJ databases">
        <title>Draft Genome sequencing of Naganishia species isolated from polar environments using Oxford Nanopore Technology.</title>
        <authorList>
            <person name="Leo P."/>
            <person name="Venkateswaran K."/>
        </authorList>
    </citation>
    <scope>NUCLEOTIDE SEQUENCE</scope>
    <source>
        <strain evidence="1">MNA-CCFEE 5425</strain>
    </source>
</reference>
<evidence type="ECO:0000313" key="2">
    <source>
        <dbReference type="Proteomes" id="UP001243375"/>
    </source>
</evidence>
<name>A0ACC2WWZ1_9TREE</name>
<protein>
    <submittedName>
        <fullName evidence="1">Uncharacterized protein</fullName>
    </submittedName>
</protein>
<keyword evidence="2" id="KW-1185">Reference proteome</keyword>